<feature type="non-terminal residue" evidence="1">
    <location>
        <position position="1"/>
    </location>
</feature>
<dbReference type="GO" id="GO:0008276">
    <property type="term" value="F:protein methyltransferase activity"/>
    <property type="evidence" value="ECO:0007669"/>
    <property type="project" value="InterPro"/>
</dbReference>
<dbReference type="GO" id="GO:0005634">
    <property type="term" value="C:nucleus"/>
    <property type="evidence" value="ECO:0007669"/>
    <property type="project" value="TreeGrafter"/>
</dbReference>
<dbReference type="InterPro" id="IPR019410">
    <property type="entry name" value="Methyltransf_16"/>
</dbReference>
<evidence type="ECO:0008006" key="3">
    <source>
        <dbReference type="Google" id="ProtNLM"/>
    </source>
</evidence>
<evidence type="ECO:0000313" key="1">
    <source>
        <dbReference type="EMBL" id="KAI7743066.1"/>
    </source>
</evidence>
<sequence>QTLTSSSSPCWNLKVPPINPAPPTDQAPPSPALIVSLQKVRGFCLPAMSEKELLKTNALETDHDDDDTVCLGESFFIDNNYEVATFTFGSHVLHLLCLQSASTDFDLTGQLVWPGARLLNDYISKHSELLQGSSSAIELGSGVGVTGILCSRFCRLVVLTDHNDEILKKNIELYESSENSNSCAAGKLTSLSVILLLECCLTLSTALSAEKLEWGNSHHLNHILQKHPQGFDLQNSVPPLFDTVKQLLGQRGKDRCRFILAYVSRSKMMDVMVTKEAIGHGLQIHEIDGTRSVISNLEGVIYEITL</sequence>
<dbReference type="EMBL" id="JAMZMK010007821">
    <property type="protein sequence ID" value="KAI7743066.1"/>
    <property type="molecule type" value="Genomic_DNA"/>
</dbReference>
<dbReference type="PANTHER" id="PTHR23108:SF3">
    <property type="entry name" value="METHYLTRANSFERASE FAMILY PROTEIN"/>
    <property type="match status" value="1"/>
</dbReference>
<proteinExistence type="predicted"/>
<dbReference type="Pfam" id="PF10294">
    <property type="entry name" value="Methyltransf_16"/>
    <property type="match status" value="1"/>
</dbReference>
<evidence type="ECO:0000313" key="2">
    <source>
        <dbReference type="Proteomes" id="UP001206925"/>
    </source>
</evidence>
<comment type="caution">
    <text evidence="1">The sequence shown here is derived from an EMBL/GenBank/DDBJ whole genome shotgun (WGS) entry which is preliminary data.</text>
</comment>
<dbReference type="Gene3D" id="3.40.50.150">
    <property type="entry name" value="Vaccinia Virus protein VP39"/>
    <property type="match status" value="1"/>
</dbReference>
<reference evidence="1" key="1">
    <citation type="submission" date="2022-06" db="EMBL/GenBank/DDBJ databases">
        <title>Uncovering the hologenomic basis of an extraordinary plant invasion.</title>
        <authorList>
            <person name="Bieker V.C."/>
            <person name="Martin M.D."/>
            <person name="Gilbert T."/>
            <person name="Hodgins K."/>
            <person name="Battlay P."/>
            <person name="Petersen B."/>
            <person name="Wilson J."/>
        </authorList>
    </citation>
    <scope>NUCLEOTIDE SEQUENCE</scope>
    <source>
        <strain evidence="1">AA19_3_7</strain>
        <tissue evidence="1">Leaf</tissue>
    </source>
</reference>
<accession>A0AAD5GK24</accession>
<dbReference type="Proteomes" id="UP001206925">
    <property type="component" value="Unassembled WGS sequence"/>
</dbReference>
<gene>
    <name evidence="1" type="ORF">M8C21_004480</name>
</gene>
<organism evidence="1 2">
    <name type="scientific">Ambrosia artemisiifolia</name>
    <name type="common">Common ragweed</name>
    <dbReference type="NCBI Taxonomy" id="4212"/>
    <lineage>
        <taxon>Eukaryota</taxon>
        <taxon>Viridiplantae</taxon>
        <taxon>Streptophyta</taxon>
        <taxon>Embryophyta</taxon>
        <taxon>Tracheophyta</taxon>
        <taxon>Spermatophyta</taxon>
        <taxon>Magnoliopsida</taxon>
        <taxon>eudicotyledons</taxon>
        <taxon>Gunneridae</taxon>
        <taxon>Pentapetalae</taxon>
        <taxon>asterids</taxon>
        <taxon>campanulids</taxon>
        <taxon>Asterales</taxon>
        <taxon>Asteraceae</taxon>
        <taxon>Asteroideae</taxon>
        <taxon>Heliantheae alliance</taxon>
        <taxon>Heliantheae</taxon>
        <taxon>Ambrosia</taxon>
    </lineage>
</organism>
<protein>
    <recommendedName>
        <fullName evidence="3">Protein N-lysine methyltransferase METTL21A</fullName>
    </recommendedName>
</protein>
<name>A0AAD5GK24_AMBAR</name>
<dbReference type="InterPro" id="IPR029063">
    <property type="entry name" value="SAM-dependent_MTases_sf"/>
</dbReference>
<keyword evidence="2" id="KW-1185">Reference proteome</keyword>
<dbReference type="PANTHER" id="PTHR23108">
    <property type="entry name" value="METHYLTRANSFERASE-RELATED"/>
    <property type="match status" value="1"/>
</dbReference>
<dbReference type="AlphaFoldDB" id="A0AAD5GK24"/>
<dbReference type="SUPFAM" id="SSF53335">
    <property type="entry name" value="S-adenosyl-L-methionine-dependent methyltransferases"/>
    <property type="match status" value="1"/>
</dbReference>
<dbReference type="InterPro" id="IPR038899">
    <property type="entry name" value="METTL22"/>
</dbReference>